<reference evidence="2" key="1">
    <citation type="journal article" date="2019" name="Int. J. Syst. Evol. Microbiol.">
        <title>The Global Catalogue of Microorganisms (GCM) 10K type strain sequencing project: providing services to taxonomists for standard genome sequencing and annotation.</title>
        <authorList>
            <consortium name="The Broad Institute Genomics Platform"/>
            <consortium name="The Broad Institute Genome Sequencing Center for Infectious Disease"/>
            <person name="Wu L."/>
            <person name="Ma J."/>
        </authorList>
    </citation>
    <scope>NUCLEOTIDE SEQUENCE [LARGE SCALE GENOMIC DNA]</scope>
    <source>
        <strain evidence="2">JCM 16904</strain>
    </source>
</reference>
<evidence type="ECO:0008006" key="3">
    <source>
        <dbReference type="Google" id="ProtNLM"/>
    </source>
</evidence>
<organism evidence="1 2">
    <name type="scientific">Nonomuraea antimicrobica</name>
    <dbReference type="NCBI Taxonomy" id="561173"/>
    <lineage>
        <taxon>Bacteria</taxon>
        <taxon>Bacillati</taxon>
        <taxon>Actinomycetota</taxon>
        <taxon>Actinomycetes</taxon>
        <taxon>Streptosporangiales</taxon>
        <taxon>Streptosporangiaceae</taxon>
        <taxon>Nonomuraea</taxon>
    </lineage>
</organism>
<comment type="caution">
    <text evidence="1">The sequence shown here is derived from an EMBL/GenBank/DDBJ whole genome shotgun (WGS) entry which is preliminary data.</text>
</comment>
<dbReference type="Proteomes" id="UP001500902">
    <property type="component" value="Unassembled WGS sequence"/>
</dbReference>
<dbReference type="EMBL" id="BAAAZP010000080">
    <property type="protein sequence ID" value="GAA3672880.1"/>
    <property type="molecule type" value="Genomic_DNA"/>
</dbReference>
<gene>
    <name evidence="1" type="ORF">GCM10022224_041430</name>
</gene>
<sequence>MMVVGTAGTAQAAAGRLTLFSGSVAQTVTYDSCRPAQQYALSGQALDTFVNQPAPGCQALLVDAGRSVVLCAGSGTVPIAFRNARFVRFQPGAAPDCGLGGEQAQENDAVAA</sequence>
<keyword evidence="2" id="KW-1185">Reference proteome</keyword>
<proteinExistence type="predicted"/>
<accession>A0ABP7BXL9</accession>
<name>A0ABP7BXL9_9ACTN</name>
<protein>
    <recommendedName>
        <fullName evidence="3">Alpha amylase inhibitor</fullName>
    </recommendedName>
</protein>
<evidence type="ECO:0000313" key="2">
    <source>
        <dbReference type="Proteomes" id="UP001500902"/>
    </source>
</evidence>
<evidence type="ECO:0000313" key="1">
    <source>
        <dbReference type="EMBL" id="GAA3672880.1"/>
    </source>
</evidence>